<comment type="caution">
    <text evidence="2">The sequence shown here is derived from an EMBL/GenBank/DDBJ whole genome shotgun (WGS) entry which is preliminary data.</text>
</comment>
<dbReference type="Pfam" id="PF03704">
    <property type="entry name" value="BTAD"/>
    <property type="match status" value="1"/>
</dbReference>
<evidence type="ECO:0000313" key="2">
    <source>
        <dbReference type="EMBL" id="GER60206.1"/>
    </source>
</evidence>
<dbReference type="InterPro" id="IPR051677">
    <property type="entry name" value="AfsR-DnrI-RedD_regulator"/>
</dbReference>
<dbReference type="InterPro" id="IPR005158">
    <property type="entry name" value="BTAD"/>
</dbReference>
<organism evidence="2 3">
    <name type="scientific">Patiriisocius marinus</name>
    <dbReference type="NCBI Taxonomy" id="1397112"/>
    <lineage>
        <taxon>Bacteria</taxon>
        <taxon>Pseudomonadati</taxon>
        <taxon>Bacteroidota</taxon>
        <taxon>Flavobacteriia</taxon>
        <taxon>Flavobacteriales</taxon>
        <taxon>Flavobacteriaceae</taxon>
        <taxon>Patiriisocius</taxon>
    </lineage>
</organism>
<dbReference type="Gene3D" id="1.25.40.10">
    <property type="entry name" value="Tetratricopeptide repeat domain"/>
    <property type="match status" value="1"/>
</dbReference>
<dbReference type="RefSeq" id="WP_151674642.1">
    <property type="nucleotide sequence ID" value="NZ_BKCG01000006.1"/>
</dbReference>
<evidence type="ECO:0000259" key="1">
    <source>
        <dbReference type="SMART" id="SM01043"/>
    </source>
</evidence>
<dbReference type="Proteomes" id="UP000326509">
    <property type="component" value="Unassembled WGS sequence"/>
</dbReference>
<dbReference type="InterPro" id="IPR036388">
    <property type="entry name" value="WH-like_DNA-bd_sf"/>
</dbReference>
<dbReference type="PANTHER" id="PTHR35807:SF2">
    <property type="entry name" value="TRANSCRIPTIONAL ACTIVATOR DOMAIN"/>
    <property type="match status" value="1"/>
</dbReference>
<gene>
    <name evidence="2" type="ORF">ULMA_23140</name>
</gene>
<name>A0A5J4IZ06_9FLAO</name>
<feature type="domain" description="Bacterial transcriptional activator" evidence="1">
    <location>
        <begin position="121"/>
        <end position="264"/>
    </location>
</feature>
<accession>A0A5J4IZ06</accession>
<dbReference type="OrthoDB" id="1137593at2"/>
<dbReference type="EMBL" id="BKCG01000006">
    <property type="protein sequence ID" value="GER60206.1"/>
    <property type="molecule type" value="Genomic_DNA"/>
</dbReference>
<sequence>MADLVSQLAALKHFEETAPIRFQTLGQFVLWRNGEKVSNKEWGRDKTLQLIQYLISYRNRHALHKEHIMEQLWEDADDRDFKVALHGVNKALEPNRPSRTEPIYLQRQGVTYQLDLNEICIDVDVLDKYIILGNEALAKDLDIAKEAYKCAIKLYQGSYLPNRIFEDWSTEEREKVQILILGGLVNLAELLVEENPMESVRLAQQAISIDATWEDAYRIQMQAYIHKGNRPQALKTYQKCVNVLDEEFGISPLPATKKLLKEIETIA</sequence>
<dbReference type="PANTHER" id="PTHR35807">
    <property type="entry name" value="TRANSCRIPTIONAL REGULATOR REDD-RELATED"/>
    <property type="match status" value="1"/>
</dbReference>
<dbReference type="SMART" id="SM01043">
    <property type="entry name" value="BTAD"/>
    <property type="match status" value="1"/>
</dbReference>
<evidence type="ECO:0000313" key="3">
    <source>
        <dbReference type="Proteomes" id="UP000326509"/>
    </source>
</evidence>
<proteinExistence type="predicted"/>
<reference evidence="2 3" key="1">
    <citation type="submission" date="2019-08" db="EMBL/GenBank/DDBJ databases">
        <title>Draft genome sequence of Ulvibacter marinus type strain NBRC 109484.</title>
        <authorList>
            <person name="Kawano K."/>
            <person name="Ushijima N."/>
            <person name="Kihara M."/>
            <person name="Itoh H."/>
        </authorList>
    </citation>
    <scope>NUCLEOTIDE SEQUENCE [LARGE SCALE GENOMIC DNA]</scope>
    <source>
        <strain evidence="2 3">NBRC 109484</strain>
    </source>
</reference>
<dbReference type="InterPro" id="IPR011990">
    <property type="entry name" value="TPR-like_helical_dom_sf"/>
</dbReference>
<keyword evidence="3" id="KW-1185">Reference proteome</keyword>
<protein>
    <recommendedName>
        <fullName evidence="1">Bacterial transcriptional activator domain-containing protein</fullName>
    </recommendedName>
</protein>
<dbReference type="AlphaFoldDB" id="A0A5J4IZ06"/>
<dbReference type="SUPFAM" id="SSF48452">
    <property type="entry name" value="TPR-like"/>
    <property type="match status" value="1"/>
</dbReference>
<dbReference type="Gene3D" id="1.10.10.10">
    <property type="entry name" value="Winged helix-like DNA-binding domain superfamily/Winged helix DNA-binding domain"/>
    <property type="match status" value="1"/>
</dbReference>